<organism evidence="2 3">
    <name type="scientific">Candidatus Caccovicinus merdipullorum</name>
    <dbReference type="NCBI Taxonomy" id="2840724"/>
    <lineage>
        <taxon>Bacteria</taxon>
        <taxon>Bacillati</taxon>
        <taxon>Bacillota</taxon>
        <taxon>Clostridia</taxon>
        <taxon>Eubacteriales</taxon>
        <taxon>Candidatus Caccovicinus</taxon>
    </lineage>
</organism>
<dbReference type="AlphaFoldDB" id="A0A9D1GHG5"/>
<name>A0A9D1GHG5_9FIRM</name>
<comment type="caution">
    <text evidence="2">The sequence shown here is derived from an EMBL/GenBank/DDBJ whole genome shotgun (WGS) entry which is preliminary data.</text>
</comment>
<evidence type="ECO:0000313" key="2">
    <source>
        <dbReference type="EMBL" id="HIT41148.1"/>
    </source>
</evidence>
<dbReference type="Proteomes" id="UP000886860">
    <property type="component" value="Unassembled WGS sequence"/>
</dbReference>
<accession>A0A9D1GHG5</accession>
<feature type="region of interest" description="Disordered" evidence="1">
    <location>
        <begin position="108"/>
        <end position="181"/>
    </location>
</feature>
<reference evidence="2" key="1">
    <citation type="submission" date="2020-10" db="EMBL/GenBank/DDBJ databases">
        <authorList>
            <person name="Gilroy R."/>
        </authorList>
    </citation>
    <scope>NUCLEOTIDE SEQUENCE</scope>
    <source>
        <strain evidence="2">CHK123-3438</strain>
    </source>
</reference>
<proteinExistence type="predicted"/>
<feature type="non-terminal residue" evidence="2">
    <location>
        <position position="1"/>
    </location>
</feature>
<sequence>TGAVFILLVIRPLSGGLGLEEKMAYAYEKIRLKQDTSEFESRLWGMEKERTQQVIIQYEAAVAQDIKRMAFDAGLVCKEARAVIESDPENEKFGQVKGLSLVLERGGKDAGMAEDTGLPGRTETSEPENGQETSKEGENTPESVEPVRIQVGGEDTLGGSGNSQAERAAPETQSREERLIRQKEQEAMYGFQRRLAVYYGLEEENIRITWQDD</sequence>
<dbReference type="InterPro" id="IPR014245">
    <property type="entry name" value="Spore_III_AF"/>
</dbReference>
<evidence type="ECO:0000313" key="3">
    <source>
        <dbReference type="Proteomes" id="UP000886860"/>
    </source>
</evidence>
<gene>
    <name evidence="2" type="ORF">IAB60_03435</name>
</gene>
<reference evidence="2" key="2">
    <citation type="journal article" date="2021" name="PeerJ">
        <title>Extensive microbial diversity within the chicken gut microbiome revealed by metagenomics and culture.</title>
        <authorList>
            <person name="Gilroy R."/>
            <person name="Ravi A."/>
            <person name="Getino M."/>
            <person name="Pursley I."/>
            <person name="Horton D.L."/>
            <person name="Alikhan N.F."/>
            <person name="Baker D."/>
            <person name="Gharbi K."/>
            <person name="Hall N."/>
            <person name="Watson M."/>
            <person name="Adriaenssens E.M."/>
            <person name="Foster-Nyarko E."/>
            <person name="Jarju S."/>
            <person name="Secka A."/>
            <person name="Antonio M."/>
            <person name="Oren A."/>
            <person name="Chaudhuri R.R."/>
            <person name="La Ragione R."/>
            <person name="Hildebrand F."/>
            <person name="Pallen M.J."/>
        </authorList>
    </citation>
    <scope>NUCLEOTIDE SEQUENCE</scope>
    <source>
        <strain evidence="2">CHK123-3438</strain>
    </source>
</reference>
<evidence type="ECO:0000256" key="1">
    <source>
        <dbReference type="SAM" id="MobiDB-lite"/>
    </source>
</evidence>
<protein>
    <submittedName>
        <fullName evidence="2">Stage III sporulation protein AF</fullName>
    </submittedName>
</protein>
<dbReference type="Pfam" id="PF09581">
    <property type="entry name" value="Spore_III_AF"/>
    <property type="match status" value="1"/>
</dbReference>
<dbReference type="EMBL" id="DVKS01000056">
    <property type="protein sequence ID" value="HIT41148.1"/>
    <property type="molecule type" value="Genomic_DNA"/>
</dbReference>